<dbReference type="EMBL" id="NBAG03000241">
    <property type="protein sequence ID" value="PNI64460.1"/>
    <property type="molecule type" value="Genomic_DNA"/>
</dbReference>
<proteinExistence type="predicted"/>
<evidence type="ECO:0000313" key="1">
    <source>
        <dbReference type="EMBL" id="PNI64460.1"/>
    </source>
</evidence>
<gene>
    <name evidence="1" type="ORF">CK820_G0016440</name>
</gene>
<dbReference type="AlphaFoldDB" id="A0A2J8MY58"/>
<comment type="caution">
    <text evidence="1">The sequence shown here is derived from an EMBL/GenBank/DDBJ whole genome shotgun (WGS) entry which is preliminary data.</text>
</comment>
<sequence length="77" mass="8306">MLTQLKAKSEGKLAKQICKVVLDHFEKQYSKELGDAWNTVSVGSGIKGWGEGSGSLCCSWRQINSSAAVCLSRLSSL</sequence>
<dbReference type="Proteomes" id="UP000236370">
    <property type="component" value="Unassembled WGS sequence"/>
</dbReference>
<accession>A0A2J8MY58</accession>
<organism evidence="1 2">
    <name type="scientific">Pan troglodytes</name>
    <name type="common">Chimpanzee</name>
    <dbReference type="NCBI Taxonomy" id="9598"/>
    <lineage>
        <taxon>Eukaryota</taxon>
        <taxon>Metazoa</taxon>
        <taxon>Chordata</taxon>
        <taxon>Craniata</taxon>
        <taxon>Vertebrata</taxon>
        <taxon>Euteleostomi</taxon>
        <taxon>Mammalia</taxon>
        <taxon>Eutheria</taxon>
        <taxon>Euarchontoglires</taxon>
        <taxon>Primates</taxon>
        <taxon>Haplorrhini</taxon>
        <taxon>Catarrhini</taxon>
        <taxon>Hominidae</taxon>
        <taxon>Pan</taxon>
    </lineage>
</organism>
<protein>
    <submittedName>
        <fullName evidence="1">NSUN3 isoform 2</fullName>
    </submittedName>
</protein>
<name>A0A2J8MY58_PANTR</name>
<evidence type="ECO:0000313" key="2">
    <source>
        <dbReference type="Proteomes" id="UP000236370"/>
    </source>
</evidence>
<reference evidence="1 2" key="1">
    <citation type="submission" date="2017-12" db="EMBL/GenBank/DDBJ databases">
        <title>High-resolution comparative analysis of great ape genomes.</title>
        <authorList>
            <person name="Pollen A."/>
            <person name="Hastie A."/>
            <person name="Hormozdiari F."/>
            <person name="Dougherty M."/>
            <person name="Liu R."/>
            <person name="Chaisson M."/>
            <person name="Hoppe E."/>
            <person name="Hill C."/>
            <person name="Pang A."/>
            <person name="Hillier L."/>
            <person name="Baker C."/>
            <person name="Armstrong J."/>
            <person name="Shendure J."/>
            <person name="Paten B."/>
            <person name="Wilson R."/>
            <person name="Chao H."/>
            <person name="Schneider V."/>
            <person name="Ventura M."/>
            <person name="Kronenberg Z."/>
            <person name="Murali S."/>
            <person name="Gordon D."/>
            <person name="Cantsilieris S."/>
            <person name="Munson K."/>
            <person name="Nelson B."/>
            <person name="Raja A."/>
            <person name="Underwood J."/>
            <person name="Diekhans M."/>
            <person name="Fiddes I."/>
            <person name="Haussler D."/>
            <person name="Eichler E."/>
        </authorList>
    </citation>
    <scope>NUCLEOTIDE SEQUENCE [LARGE SCALE GENOMIC DNA]</scope>
    <source>
        <strain evidence="1">Yerkes chimp pedigree #C0471</strain>
    </source>
</reference>